<organism evidence="4 5">
    <name type="scientific">Corynebacterium pilosum</name>
    <dbReference type="NCBI Taxonomy" id="35756"/>
    <lineage>
        <taxon>Bacteria</taxon>
        <taxon>Bacillati</taxon>
        <taxon>Actinomycetota</taxon>
        <taxon>Actinomycetes</taxon>
        <taxon>Mycobacteriales</taxon>
        <taxon>Corynebacteriaceae</taxon>
        <taxon>Corynebacterium</taxon>
    </lineage>
</organism>
<dbReference type="InterPro" id="IPR036291">
    <property type="entry name" value="NAD(P)-bd_dom_sf"/>
</dbReference>
<dbReference type="Pfam" id="PF00106">
    <property type="entry name" value="adh_short"/>
    <property type="match status" value="1"/>
</dbReference>
<gene>
    <name evidence="4" type="primary">ydfG</name>
    <name evidence="4" type="ORF">NCTC11862_01135</name>
</gene>
<evidence type="ECO:0000313" key="5">
    <source>
        <dbReference type="Proteomes" id="UP000254467"/>
    </source>
</evidence>
<evidence type="ECO:0000256" key="3">
    <source>
        <dbReference type="RuleBase" id="RU000363"/>
    </source>
</evidence>
<dbReference type="FunFam" id="3.40.50.720:FF:000047">
    <property type="entry name" value="NADP-dependent L-serine/L-allo-threonine dehydrogenase"/>
    <property type="match status" value="1"/>
</dbReference>
<protein>
    <submittedName>
        <fullName evidence="4">Putative oxidoreductase</fullName>
        <ecNumber evidence="4">1.1.1.-</ecNumber>
    </submittedName>
</protein>
<dbReference type="PANTHER" id="PTHR42901:SF1">
    <property type="entry name" value="ALCOHOL DEHYDROGENASE"/>
    <property type="match status" value="1"/>
</dbReference>
<reference evidence="4 5" key="1">
    <citation type="submission" date="2018-06" db="EMBL/GenBank/DDBJ databases">
        <authorList>
            <consortium name="Pathogen Informatics"/>
            <person name="Doyle S."/>
        </authorList>
    </citation>
    <scope>NUCLEOTIDE SEQUENCE [LARGE SCALE GENOMIC DNA]</scope>
    <source>
        <strain evidence="4 5">NCTC11862</strain>
    </source>
</reference>
<name>A0A376CLN7_9CORY</name>
<dbReference type="PRINTS" id="PR00081">
    <property type="entry name" value="GDHRDH"/>
</dbReference>
<evidence type="ECO:0000313" key="4">
    <source>
        <dbReference type="EMBL" id="STC69350.1"/>
    </source>
</evidence>
<dbReference type="Gene3D" id="3.40.50.720">
    <property type="entry name" value="NAD(P)-binding Rossmann-like Domain"/>
    <property type="match status" value="1"/>
</dbReference>
<dbReference type="PRINTS" id="PR00080">
    <property type="entry name" value="SDRFAMILY"/>
</dbReference>
<sequence length="238" mass="25888">MTNTQNKRIAVVTGGSEGIGEAIARALAKDEWTVYVAARNVDNITRVAEEIGGIAVELDVTSQESVDALVDKLDRVDLLVNNAGGARGLDPVRDADEDDWRFMYEVNVLGLVRVTKALYAKLIEAEGQIINIGSMASFTPYAGGAGYNAAKHGVRALTRAMRIEEADNPIRISEIDPGRVQTDFSRKRFKGDGARADAVYEDKLNLSADDVAEAVRWVASLPQHVNIDTMTIMPRDQA</sequence>
<evidence type="ECO:0000256" key="2">
    <source>
        <dbReference type="ARBA" id="ARBA00023002"/>
    </source>
</evidence>
<dbReference type="PROSITE" id="PS00061">
    <property type="entry name" value="ADH_SHORT"/>
    <property type="match status" value="1"/>
</dbReference>
<dbReference type="OrthoDB" id="9775296at2"/>
<dbReference type="PANTHER" id="PTHR42901">
    <property type="entry name" value="ALCOHOL DEHYDROGENASE"/>
    <property type="match status" value="1"/>
</dbReference>
<dbReference type="EC" id="1.1.1.-" evidence="4"/>
<dbReference type="EMBL" id="UFXQ01000001">
    <property type="protein sequence ID" value="STC69350.1"/>
    <property type="molecule type" value="Genomic_DNA"/>
</dbReference>
<dbReference type="AlphaFoldDB" id="A0A376CLN7"/>
<evidence type="ECO:0000256" key="1">
    <source>
        <dbReference type="ARBA" id="ARBA00006484"/>
    </source>
</evidence>
<dbReference type="GO" id="GO:0016616">
    <property type="term" value="F:oxidoreductase activity, acting on the CH-OH group of donors, NAD or NADP as acceptor"/>
    <property type="evidence" value="ECO:0007669"/>
    <property type="project" value="UniProtKB-ARBA"/>
</dbReference>
<comment type="similarity">
    <text evidence="1 3">Belongs to the short-chain dehydrogenases/reductases (SDR) family.</text>
</comment>
<dbReference type="InterPro" id="IPR020904">
    <property type="entry name" value="Sc_DH/Rdtase_CS"/>
</dbReference>
<dbReference type="Proteomes" id="UP000254467">
    <property type="component" value="Unassembled WGS sequence"/>
</dbReference>
<keyword evidence="5" id="KW-1185">Reference proteome</keyword>
<accession>A0A376CLN7</accession>
<dbReference type="InterPro" id="IPR002347">
    <property type="entry name" value="SDR_fam"/>
</dbReference>
<dbReference type="STRING" id="35756.GCA_001044155_01146"/>
<keyword evidence="2 4" id="KW-0560">Oxidoreductase</keyword>
<dbReference type="SUPFAM" id="SSF51735">
    <property type="entry name" value="NAD(P)-binding Rossmann-fold domains"/>
    <property type="match status" value="1"/>
</dbReference>
<proteinExistence type="inferred from homology"/>
<dbReference type="RefSeq" id="WP_026254466.1">
    <property type="nucleotide sequence ID" value="NZ_UFXQ01000001.1"/>
</dbReference>